<dbReference type="EMBL" id="CP154795">
    <property type="protein sequence ID" value="XAN06532.1"/>
    <property type="molecule type" value="Genomic_DNA"/>
</dbReference>
<evidence type="ECO:0000313" key="1">
    <source>
        <dbReference type="EMBL" id="XAN06532.1"/>
    </source>
</evidence>
<organism evidence="1 2">
    <name type="scientific">Ammonicoccus fulvus</name>
    <dbReference type="NCBI Taxonomy" id="3138240"/>
    <lineage>
        <taxon>Bacteria</taxon>
        <taxon>Bacillati</taxon>
        <taxon>Actinomycetota</taxon>
        <taxon>Actinomycetes</taxon>
        <taxon>Propionibacteriales</taxon>
        <taxon>Propionibacteriaceae</taxon>
        <taxon>Ammonicoccus</taxon>
    </lineage>
</organism>
<keyword evidence="2" id="KW-1185">Reference proteome</keyword>
<sequence length="67" mass="7309">MDDFGKVMSTGMPKSGLPVFLGGLLDVATPEEGREFLAPMPGFVKLMWKVAGRKQYAKYMARLLGTA</sequence>
<accession>A0ABZ3FKI1</accession>
<reference evidence="1 2" key="1">
    <citation type="submission" date="2024-04" db="EMBL/GenBank/DDBJ databases">
        <title>Isolation of an actinomycete strain from pig manure.</title>
        <authorList>
            <person name="Gong T."/>
            <person name="Yu Z."/>
            <person name="An M."/>
            <person name="Wei C."/>
            <person name="Yang W."/>
            <person name="Liu L."/>
        </authorList>
    </citation>
    <scope>NUCLEOTIDE SEQUENCE [LARGE SCALE GENOMIC DNA]</scope>
    <source>
        <strain evidence="1 2">ZF39</strain>
    </source>
</reference>
<dbReference type="Proteomes" id="UP001442841">
    <property type="component" value="Chromosome"/>
</dbReference>
<protein>
    <submittedName>
        <fullName evidence="1">Uncharacterized protein</fullName>
    </submittedName>
</protein>
<gene>
    <name evidence="1" type="ORF">AADG42_04130</name>
</gene>
<dbReference type="RefSeq" id="WP_425310940.1">
    <property type="nucleotide sequence ID" value="NZ_CP154795.1"/>
</dbReference>
<evidence type="ECO:0000313" key="2">
    <source>
        <dbReference type="Proteomes" id="UP001442841"/>
    </source>
</evidence>
<name>A0ABZ3FKI1_9ACTN</name>
<proteinExistence type="predicted"/>